<dbReference type="OrthoDB" id="5116854at2759"/>
<keyword evidence="2" id="KW-1185">Reference proteome</keyword>
<sequence length="271" mass="30906">MALPSERGDLNRHHAASASDCQVVTTETHDYQQVSQSYCGFGVESIWQEFDSRKRSAEYHLNKVRECLHYFKGPDDATTALECQDVVLGQHAVNKDSQYQWHLKVEYDKAARDLIVMENILKILMSNDSSAAEVRSHFASAAMSLTFFTGSCFIASKNYDQIWDIGALTGALYGGYNMAKSSYRGAHGYLRMTALERCDRIVKSFRNRIQNQTIEEEDCASFKSYWFTMLNQFRPENGMDEDDVSGNIRQAHQISYDAVGSRNDTHFYTTE</sequence>
<name>A0A0M9ELP3_FUSLA</name>
<gene>
    <name evidence="1" type="ORF">FLAG1_11675</name>
</gene>
<evidence type="ECO:0000313" key="1">
    <source>
        <dbReference type="EMBL" id="KPA35609.1"/>
    </source>
</evidence>
<organism evidence="1 2">
    <name type="scientific">Fusarium langsethiae</name>
    <dbReference type="NCBI Taxonomy" id="179993"/>
    <lineage>
        <taxon>Eukaryota</taxon>
        <taxon>Fungi</taxon>
        <taxon>Dikarya</taxon>
        <taxon>Ascomycota</taxon>
        <taxon>Pezizomycotina</taxon>
        <taxon>Sordariomycetes</taxon>
        <taxon>Hypocreomycetidae</taxon>
        <taxon>Hypocreales</taxon>
        <taxon>Nectriaceae</taxon>
        <taxon>Fusarium</taxon>
    </lineage>
</organism>
<accession>A0A0M9ELP3</accession>
<dbReference type="EMBL" id="JXCE01000995">
    <property type="protein sequence ID" value="KPA35609.1"/>
    <property type="molecule type" value="Genomic_DNA"/>
</dbReference>
<evidence type="ECO:0000313" key="2">
    <source>
        <dbReference type="Proteomes" id="UP000037904"/>
    </source>
</evidence>
<protein>
    <submittedName>
        <fullName evidence="1">Uncharacterized protein</fullName>
    </submittedName>
</protein>
<dbReference type="Proteomes" id="UP000037904">
    <property type="component" value="Unassembled WGS sequence"/>
</dbReference>
<reference evidence="1 2" key="1">
    <citation type="submission" date="2015-04" db="EMBL/GenBank/DDBJ databases">
        <title>The draft genome sequence of Fusarium langsethiae, a T-2/HT-2 mycotoxin producer.</title>
        <authorList>
            <person name="Lysoe E."/>
            <person name="Divon H.H."/>
            <person name="Terzi V."/>
            <person name="Orru L."/>
            <person name="Lamontanara A."/>
            <person name="Kolseth A.-K."/>
            <person name="Frandsen R.J."/>
            <person name="Nielsen K."/>
            <person name="Thrane U."/>
        </authorList>
    </citation>
    <scope>NUCLEOTIDE SEQUENCE [LARGE SCALE GENOMIC DNA]</scope>
    <source>
        <strain evidence="1 2">Fl201059</strain>
    </source>
</reference>
<proteinExistence type="predicted"/>
<comment type="caution">
    <text evidence="1">The sequence shown here is derived from an EMBL/GenBank/DDBJ whole genome shotgun (WGS) entry which is preliminary data.</text>
</comment>
<dbReference type="AlphaFoldDB" id="A0A0M9ELP3"/>